<gene>
    <name evidence="2" type="ORF">RDB_LOCUS150777</name>
</gene>
<protein>
    <submittedName>
        <fullName evidence="2">Uncharacterized protein</fullName>
    </submittedName>
</protein>
<dbReference type="EMBL" id="CAJMWS010000608">
    <property type="protein sequence ID" value="CAE6454858.1"/>
    <property type="molecule type" value="Genomic_DNA"/>
</dbReference>
<dbReference type="Pfam" id="PF15496">
    <property type="entry name" value="DUF4646"/>
    <property type="match status" value="1"/>
</dbReference>
<reference evidence="2" key="1">
    <citation type="submission" date="2021-01" db="EMBL/GenBank/DDBJ databases">
        <authorList>
            <person name="Kaushik A."/>
        </authorList>
    </citation>
    <scope>NUCLEOTIDE SEQUENCE</scope>
    <source>
        <strain evidence="2">AG1-1C</strain>
    </source>
</reference>
<name>A0A8H3BF54_9AGAM</name>
<accession>A0A8H3BF54</accession>
<dbReference type="Proteomes" id="UP000663846">
    <property type="component" value="Unassembled WGS sequence"/>
</dbReference>
<evidence type="ECO:0000313" key="2">
    <source>
        <dbReference type="EMBL" id="CAE6454858.1"/>
    </source>
</evidence>
<dbReference type="InterPro" id="IPR028018">
    <property type="entry name" value="DUF4646"/>
</dbReference>
<comment type="caution">
    <text evidence="2">The sequence shown here is derived from an EMBL/GenBank/DDBJ whole genome shotgun (WGS) entry which is preliminary data.</text>
</comment>
<dbReference type="AlphaFoldDB" id="A0A8H3BF54"/>
<evidence type="ECO:0000313" key="3">
    <source>
        <dbReference type="Proteomes" id="UP000663846"/>
    </source>
</evidence>
<feature type="compositionally biased region" description="Acidic residues" evidence="1">
    <location>
        <begin position="62"/>
        <end position="71"/>
    </location>
</feature>
<proteinExistence type="predicted"/>
<feature type="compositionally biased region" description="Polar residues" evidence="1">
    <location>
        <begin position="1"/>
        <end position="11"/>
    </location>
</feature>
<evidence type="ECO:0000256" key="1">
    <source>
        <dbReference type="SAM" id="MobiDB-lite"/>
    </source>
</evidence>
<feature type="region of interest" description="Disordered" evidence="1">
    <location>
        <begin position="1"/>
        <end position="95"/>
    </location>
</feature>
<sequence>MNSFAGKTASASPIHPDQVMAPSIRSNTETSYPDYAPPAYELVAAIPSPTTTSGPERPSVIEDGESTESIEQDVQTTPPRDPLEPMPSCFSRNPSSDISYEALSQPFIIHAKPGRKFLDDAFNTVGTNALEKYDVFDYDWVRLLEDVHAVAHLTKGQRVTAKVLPVTM</sequence>
<organism evidence="2 3">
    <name type="scientific">Rhizoctonia solani</name>
    <dbReference type="NCBI Taxonomy" id="456999"/>
    <lineage>
        <taxon>Eukaryota</taxon>
        <taxon>Fungi</taxon>
        <taxon>Dikarya</taxon>
        <taxon>Basidiomycota</taxon>
        <taxon>Agaricomycotina</taxon>
        <taxon>Agaricomycetes</taxon>
        <taxon>Cantharellales</taxon>
        <taxon>Ceratobasidiaceae</taxon>
        <taxon>Rhizoctonia</taxon>
    </lineage>
</organism>